<dbReference type="SUPFAM" id="SSF52540">
    <property type="entry name" value="P-loop containing nucleoside triphosphate hydrolases"/>
    <property type="match status" value="1"/>
</dbReference>
<feature type="binding site" evidence="11">
    <location>
        <position position="146"/>
    </location>
    <ligand>
        <name>ATP</name>
        <dbReference type="ChEBI" id="CHEBI:30616"/>
    </ligand>
</feature>
<evidence type="ECO:0000256" key="10">
    <source>
        <dbReference type="ARBA" id="ARBA00048567"/>
    </source>
</evidence>
<dbReference type="EC" id="2.7.1.71" evidence="3 11"/>
<dbReference type="GO" id="GO:0008652">
    <property type="term" value="P:amino acid biosynthetic process"/>
    <property type="evidence" value="ECO:0007669"/>
    <property type="project" value="UniProtKB-KW"/>
</dbReference>
<keyword evidence="7 11" id="KW-0418">Kinase</keyword>
<keyword evidence="11" id="KW-0460">Magnesium</keyword>
<keyword evidence="8 11" id="KW-0067">ATP-binding</keyword>
<comment type="caution">
    <text evidence="11">Lacks conserved residue(s) required for the propagation of feature annotation.</text>
</comment>
<protein>
    <recommendedName>
        <fullName evidence="3 11">Shikimate kinase</fullName>
        <shortName evidence="11">SK</shortName>
        <ecNumber evidence="3 11">2.7.1.71</ecNumber>
    </recommendedName>
</protein>
<dbReference type="UniPathway" id="UPA00053">
    <property type="reaction ID" value="UER00088"/>
</dbReference>
<organism evidence="12 13">
    <name type="scientific">Frigidibacter albus</name>
    <dbReference type="NCBI Taxonomy" id="1465486"/>
    <lineage>
        <taxon>Bacteria</taxon>
        <taxon>Pseudomonadati</taxon>
        <taxon>Pseudomonadota</taxon>
        <taxon>Alphaproteobacteria</taxon>
        <taxon>Rhodobacterales</taxon>
        <taxon>Paracoccaceae</taxon>
        <taxon>Frigidibacter</taxon>
    </lineage>
</organism>
<dbReference type="PANTHER" id="PTHR21087:SF16">
    <property type="entry name" value="SHIKIMATE KINASE 1, CHLOROPLASTIC"/>
    <property type="match status" value="1"/>
</dbReference>
<dbReference type="GO" id="GO:0005829">
    <property type="term" value="C:cytosol"/>
    <property type="evidence" value="ECO:0007669"/>
    <property type="project" value="TreeGrafter"/>
</dbReference>
<keyword evidence="11" id="KW-0963">Cytoplasm</keyword>
<dbReference type="PROSITE" id="PS01128">
    <property type="entry name" value="SHIKIMATE_KINASE"/>
    <property type="match status" value="1"/>
</dbReference>
<evidence type="ECO:0000313" key="12">
    <source>
        <dbReference type="EMBL" id="MZQ89826.1"/>
    </source>
</evidence>
<dbReference type="HAMAP" id="MF_00109">
    <property type="entry name" value="Shikimate_kinase"/>
    <property type="match status" value="1"/>
</dbReference>
<dbReference type="PANTHER" id="PTHR21087">
    <property type="entry name" value="SHIKIMATE KINASE"/>
    <property type="match status" value="1"/>
</dbReference>
<dbReference type="AlphaFoldDB" id="A0A6L8VJD2"/>
<feature type="binding site" evidence="11">
    <location>
        <position position="44"/>
    </location>
    <ligand>
        <name>Mg(2+)</name>
        <dbReference type="ChEBI" id="CHEBI:18420"/>
    </ligand>
</feature>
<comment type="subcellular location">
    <subcellularLocation>
        <location evidence="11">Cytoplasm</location>
    </subcellularLocation>
</comment>
<keyword evidence="9 11" id="KW-0057">Aromatic amino acid biosynthesis</keyword>
<sequence length="205" mass="22073">MAAGPAGKRGRAADKRDKTGKTLAVKARLRKTVVLVGMMGAGKTAVGNALARALSLPFLDSDEEIERAANRSVAEIFARDGESFFRDKESQVIRRLLTGKPCVLSTGGGAFLAETNRKAIAEKGVSVWLKADLELLWQRVRHKPSRPLLRTPDPKGTLAALLEARAPIYALADMTVEARAEYSIDEMTARVIDALAAHPGLLDKG</sequence>
<evidence type="ECO:0000256" key="9">
    <source>
        <dbReference type="ARBA" id="ARBA00023141"/>
    </source>
</evidence>
<comment type="similarity">
    <text evidence="2 11">Belongs to the shikimate kinase family.</text>
</comment>
<accession>A0A6L8VJD2</accession>
<dbReference type="OrthoDB" id="9800332at2"/>
<dbReference type="Pfam" id="PF01202">
    <property type="entry name" value="SKI"/>
    <property type="match status" value="1"/>
</dbReference>
<comment type="cofactor">
    <cofactor evidence="11">
        <name>Mg(2+)</name>
        <dbReference type="ChEBI" id="CHEBI:18420"/>
    </cofactor>
    <text evidence="11">Binds 1 Mg(2+) ion per subunit.</text>
</comment>
<comment type="function">
    <text evidence="11">Catalyzes the specific phosphorylation of the 3-hydroxyl group of shikimic acid using ATP as a cosubstrate.</text>
</comment>
<name>A0A6L8VJD2_9RHOB</name>
<dbReference type="EMBL" id="WWNR01000007">
    <property type="protein sequence ID" value="MZQ89826.1"/>
    <property type="molecule type" value="Genomic_DNA"/>
</dbReference>
<evidence type="ECO:0000256" key="4">
    <source>
        <dbReference type="ARBA" id="ARBA00022605"/>
    </source>
</evidence>
<feature type="binding site" evidence="11">
    <location>
        <position position="86"/>
    </location>
    <ligand>
        <name>substrate</name>
    </ligand>
</feature>
<dbReference type="GO" id="GO:0004765">
    <property type="term" value="F:shikimate kinase activity"/>
    <property type="evidence" value="ECO:0007669"/>
    <property type="project" value="UniProtKB-UniRule"/>
</dbReference>
<keyword evidence="11" id="KW-0479">Metal-binding</keyword>
<evidence type="ECO:0000256" key="7">
    <source>
        <dbReference type="ARBA" id="ARBA00022777"/>
    </source>
</evidence>
<dbReference type="InterPro" id="IPR023000">
    <property type="entry name" value="Shikimate_kinase_CS"/>
</dbReference>
<evidence type="ECO:0000256" key="3">
    <source>
        <dbReference type="ARBA" id="ARBA00012154"/>
    </source>
</evidence>
<proteinExistence type="inferred from homology"/>
<dbReference type="Proteomes" id="UP000477083">
    <property type="component" value="Unassembled WGS sequence"/>
</dbReference>
<dbReference type="Gene3D" id="3.40.50.300">
    <property type="entry name" value="P-loop containing nucleotide triphosphate hydrolases"/>
    <property type="match status" value="1"/>
</dbReference>
<comment type="caution">
    <text evidence="12">The sequence shown here is derived from an EMBL/GenBank/DDBJ whole genome shotgun (WGS) entry which is preliminary data.</text>
</comment>
<dbReference type="GO" id="GO:0009073">
    <property type="term" value="P:aromatic amino acid family biosynthetic process"/>
    <property type="evidence" value="ECO:0007669"/>
    <property type="project" value="UniProtKB-KW"/>
</dbReference>
<evidence type="ECO:0000256" key="2">
    <source>
        <dbReference type="ARBA" id="ARBA00006997"/>
    </source>
</evidence>
<evidence type="ECO:0000256" key="11">
    <source>
        <dbReference type="HAMAP-Rule" id="MF_00109"/>
    </source>
</evidence>
<dbReference type="InterPro" id="IPR000623">
    <property type="entry name" value="Shikimate_kinase/TSH1"/>
</dbReference>
<comment type="catalytic activity">
    <reaction evidence="10 11">
        <text>shikimate + ATP = 3-phosphoshikimate + ADP + H(+)</text>
        <dbReference type="Rhea" id="RHEA:13121"/>
        <dbReference type="ChEBI" id="CHEBI:15378"/>
        <dbReference type="ChEBI" id="CHEBI:30616"/>
        <dbReference type="ChEBI" id="CHEBI:36208"/>
        <dbReference type="ChEBI" id="CHEBI:145989"/>
        <dbReference type="ChEBI" id="CHEBI:456216"/>
        <dbReference type="EC" id="2.7.1.71"/>
    </reaction>
</comment>
<reference evidence="12 13" key="1">
    <citation type="submission" date="2020-01" db="EMBL/GenBank/DDBJ databases">
        <title>Frigidibacter albus SP32T (=CGMCC 1.13995T).</title>
        <authorList>
            <person name="Liao X."/>
        </authorList>
    </citation>
    <scope>NUCLEOTIDE SEQUENCE [LARGE SCALE GENOMIC DNA]</scope>
    <source>
        <strain evidence="12 13">SP32</strain>
    </source>
</reference>
<keyword evidence="4 11" id="KW-0028">Amino-acid biosynthesis</keyword>
<dbReference type="InterPro" id="IPR031322">
    <property type="entry name" value="Shikimate/glucono_kinase"/>
</dbReference>
<comment type="pathway">
    <text evidence="1 11">Metabolic intermediate biosynthesis; chorismate biosynthesis; chorismate from D-erythrose 4-phosphate and phosphoenolpyruvate: step 5/7.</text>
</comment>
<gene>
    <name evidence="11" type="primary">aroK</name>
    <name evidence="12" type="ORF">GS660_12060</name>
</gene>
<dbReference type="NCBIfam" id="NF010552">
    <property type="entry name" value="PRK13946.1"/>
    <property type="match status" value="1"/>
</dbReference>
<evidence type="ECO:0000256" key="1">
    <source>
        <dbReference type="ARBA" id="ARBA00004842"/>
    </source>
</evidence>
<dbReference type="GO" id="GO:0005524">
    <property type="term" value="F:ATP binding"/>
    <property type="evidence" value="ECO:0007669"/>
    <property type="project" value="UniProtKB-UniRule"/>
</dbReference>
<feature type="binding site" evidence="11">
    <location>
        <position position="165"/>
    </location>
    <ligand>
        <name>substrate</name>
    </ligand>
</feature>
<evidence type="ECO:0000256" key="8">
    <source>
        <dbReference type="ARBA" id="ARBA00022840"/>
    </source>
</evidence>
<keyword evidence="6 11" id="KW-0547">Nucleotide-binding</keyword>
<evidence type="ECO:0000256" key="5">
    <source>
        <dbReference type="ARBA" id="ARBA00022679"/>
    </source>
</evidence>
<dbReference type="InterPro" id="IPR027417">
    <property type="entry name" value="P-loop_NTPase"/>
</dbReference>
<feature type="binding site" evidence="11">
    <location>
        <position position="108"/>
    </location>
    <ligand>
        <name>substrate</name>
    </ligand>
</feature>
<dbReference type="GO" id="GO:0009423">
    <property type="term" value="P:chorismate biosynthetic process"/>
    <property type="evidence" value="ECO:0007669"/>
    <property type="project" value="UniProtKB-UniRule"/>
</dbReference>
<feature type="binding site" evidence="11">
    <location>
        <begin position="40"/>
        <end position="45"/>
    </location>
    <ligand>
        <name>ATP</name>
        <dbReference type="ChEBI" id="CHEBI:30616"/>
    </ligand>
</feature>
<dbReference type="GO" id="GO:0000287">
    <property type="term" value="F:magnesium ion binding"/>
    <property type="evidence" value="ECO:0007669"/>
    <property type="project" value="UniProtKB-UniRule"/>
</dbReference>
<feature type="binding site" evidence="11">
    <location>
        <position position="62"/>
    </location>
    <ligand>
        <name>substrate</name>
    </ligand>
</feature>
<keyword evidence="5 11" id="KW-0808">Transferase</keyword>
<dbReference type="CDD" id="cd00464">
    <property type="entry name" value="SK"/>
    <property type="match status" value="1"/>
</dbReference>
<evidence type="ECO:0000256" key="6">
    <source>
        <dbReference type="ARBA" id="ARBA00022741"/>
    </source>
</evidence>
<dbReference type="PRINTS" id="PR01100">
    <property type="entry name" value="SHIKIMTKNASE"/>
</dbReference>
<keyword evidence="13" id="KW-1185">Reference proteome</keyword>
<evidence type="ECO:0000313" key="13">
    <source>
        <dbReference type="Proteomes" id="UP000477083"/>
    </source>
</evidence>
<comment type="subunit">
    <text evidence="11">Monomer.</text>
</comment>